<evidence type="ECO:0000313" key="1">
    <source>
        <dbReference type="EMBL" id="EME50425.1"/>
    </source>
</evidence>
<evidence type="ECO:0000313" key="2">
    <source>
        <dbReference type="Proteomes" id="UP000016933"/>
    </source>
</evidence>
<dbReference type="Proteomes" id="UP000016933">
    <property type="component" value="Unassembled WGS sequence"/>
</dbReference>
<organism evidence="1 2">
    <name type="scientific">Dothistroma septosporum (strain NZE10 / CBS 128990)</name>
    <name type="common">Red band needle blight fungus</name>
    <name type="synonym">Mycosphaerella pini</name>
    <dbReference type="NCBI Taxonomy" id="675120"/>
    <lineage>
        <taxon>Eukaryota</taxon>
        <taxon>Fungi</taxon>
        <taxon>Dikarya</taxon>
        <taxon>Ascomycota</taxon>
        <taxon>Pezizomycotina</taxon>
        <taxon>Dothideomycetes</taxon>
        <taxon>Dothideomycetidae</taxon>
        <taxon>Mycosphaerellales</taxon>
        <taxon>Mycosphaerellaceae</taxon>
        <taxon>Dothistroma</taxon>
    </lineage>
</organism>
<reference evidence="2" key="1">
    <citation type="journal article" date="2012" name="PLoS Genet.">
        <title>The genomes of the fungal plant pathogens Cladosporium fulvum and Dothistroma septosporum reveal adaptation to different hosts and lifestyles but also signatures of common ancestry.</title>
        <authorList>
            <person name="de Wit P.J.G.M."/>
            <person name="van der Burgt A."/>
            <person name="Oekmen B."/>
            <person name="Stergiopoulos I."/>
            <person name="Abd-Elsalam K.A."/>
            <person name="Aerts A.L."/>
            <person name="Bahkali A.H."/>
            <person name="Beenen H.G."/>
            <person name="Chettri P."/>
            <person name="Cox M.P."/>
            <person name="Datema E."/>
            <person name="de Vries R.P."/>
            <person name="Dhillon B."/>
            <person name="Ganley A.R."/>
            <person name="Griffiths S.A."/>
            <person name="Guo Y."/>
            <person name="Hamelin R.C."/>
            <person name="Henrissat B."/>
            <person name="Kabir M.S."/>
            <person name="Jashni M.K."/>
            <person name="Kema G."/>
            <person name="Klaubauf S."/>
            <person name="Lapidus A."/>
            <person name="Levasseur A."/>
            <person name="Lindquist E."/>
            <person name="Mehrabi R."/>
            <person name="Ohm R.A."/>
            <person name="Owen T.J."/>
            <person name="Salamov A."/>
            <person name="Schwelm A."/>
            <person name="Schijlen E."/>
            <person name="Sun H."/>
            <person name="van den Burg H.A."/>
            <person name="van Ham R.C.H.J."/>
            <person name="Zhang S."/>
            <person name="Goodwin S.B."/>
            <person name="Grigoriev I.V."/>
            <person name="Collemare J."/>
            <person name="Bradshaw R.E."/>
        </authorList>
    </citation>
    <scope>NUCLEOTIDE SEQUENCE [LARGE SCALE GENOMIC DNA]</scope>
    <source>
        <strain evidence="2">NZE10 / CBS 128990</strain>
    </source>
</reference>
<dbReference type="EMBL" id="KB446535">
    <property type="protein sequence ID" value="EME50425.1"/>
    <property type="molecule type" value="Genomic_DNA"/>
</dbReference>
<protein>
    <submittedName>
        <fullName evidence="1">Uncharacterized protein</fullName>
    </submittedName>
</protein>
<dbReference type="HOGENOM" id="CLU_2263650_0_0_1"/>
<accession>N1Q5F0</accession>
<proteinExistence type="predicted"/>
<dbReference type="AlphaFoldDB" id="N1Q5F0"/>
<keyword evidence="2" id="KW-1185">Reference proteome</keyword>
<reference evidence="1 2" key="2">
    <citation type="journal article" date="2012" name="PLoS Pathog.">
        <title>Diverse lifestyles and strategies of plant pathogenesis encoded in the genomes of eighteen Dothideomycetes fungi.</title>
        <authorList>
            <person name="Ohm R.A."/>
            <person name="Feau N."/>
            <person name="Henrissat B."/>
            <person name="Schoch C.L."/>
            <person name="Horwitz B.A."/>
            <person name="Barry K.W."/>
            <person name="Condon B.J."/>
            <person name="Copeland A.C."/>
            <person name="Dhillon B."/>
            <person name="Glaser F."/>
            <person name="Hesse C.N."/>
            <person name="Kosti I."/>
            <person name="LaButti K."/>
            <person name="Lindquist E.A."/>
            <person name="Lucas S."/>
            <person name="Salamov A.A."/>
            <person name="Bradshaw R.E."/>
            <person name="Ciuffetti L."/>
            <person name="Hamelin R.C."/>
            <person name="Kema G.H.J."/>
            <person name="Lawrence C."/>
            <person name="Scott J.A."/>
            <person name="Spatafora J.W."/>
            <person name="Turgeon B.G."/>
            <person name="de Wit P.J.G.M."/>
            <person name="Zhong S."/>
            <person name="Goodwin S.B."/>
            <person name="Grigoriev I.V."/>
        </authorList>
    </citation>
    <scope>NUCLEOTIDE SEQUENCE [LARGE SCALE GENOMIC DNA]</scope>
    <source>
        <strain evidence="2">NZE10 / CBS 128990</strain>
    </source>
</reference>
<name>N1Q5F0_DOTSN</name>
<gene>
    <name evidence="1" type="ORF">DOTSEDRAFT_58361</name>
</gene>
<sequence length="103" mass="11364">MTLITAIEATDGHLSYHHSFARSRGYAPNRSKVQSELGELIPYLSTITVAVSQKLGYAYAPGLFDASAYFVALSASAFQVLNNPPRPQDHMASLMYTRRIRDA</sequence>